<accession>A0A427B4F6</accession>
<proteinExistence type="predicted"/>
<evidence type="ECO:0000313" key="1">
    <source>
        <dbReference type="EMBL" id="RRT83353.1"/>
    </source>
</evidence>
<gene>
    <name evidence="1" type="ORF">B296_00005362</name>
</gene>
<dbReference type="Proteomes" id="UP000287651">
    <property type="component" value="Unassembled WGS sequence"/>
</dbReference>
<evidence type="ECO:0008006" key="3">
    <source>
        <dbReference type="Google" id="ProtNLM"/>
    </source>
</evidence>
<comment type="caution">
    <text evidence="1">The sequence shown here is derived from an EMBL/GenBank/DDBJ whole genome shotgun (WGS) entry which is preliminary data.</text>
</comment>
<protein>
    <recommendedName>
        <fullName evidence="3">Ubiquitin-like domain-containing protein</fullName>
    </recommendedName>
</protein>
<dbReference type="AlphaFoldDB" id="A0A427B4F6"/>
<dbReference type="EMBL" id="AMZH03000510">
    <property type="protein sequence ID" value="RRT83353.1"/>
    <property type="molecule type" value="Genomic_DNA"/>
</dbReference>
<name>A0A427B4F6_ENSVE</name>
<sequence length="142" mass="16892">MKLTVKTLKGTHFEIRVQPNDTVQSRAHRNIDFVGSSLGLAEMGEHLWIVKSFVGVVGVRYLRQFLQSSILLPRRLQLKFQCKFQLKFQNKLHRKFLDKFHRKFQQKLHHKFFVRSAPARLVVQSYMCKYGFKKSKTNMEDH</sequence>
<dbReference type="Gene3D" id="3.10.20.90">
    <property type="entry name" value="Phosphatidylinositol 3-kinase Catalytic Subunit, Chain A, domain 1"/>
    <property type="match status" value="1"/>
</dbReference>
<reference evidence="1 2" key="1">
    <citation type="journal article" date="2014" name="Agronomy (Basel)">
        <title>A Draft Genome Sequence for Ensete ventricosum, the Drought-Tolerant Tree Against Hunger.</title>
        <authorList>
            <person name="Harrison J."/>
            <person name="Moore K.A."/>
            <person name="Paszkiewicz K."/>
            <person name="Jones T."/>
            <person name="Grant M."/>
            <person name="Ambacheew D."/>
            <person name="Muzemil S."/>
            <person name="Studholme D.J."/>
        </authorList>
    </citation>
    <scope>NUCLEOTIDE SEQUENCE [LARGE SCALE GENOMIC DNA]</scope>
</reference>
<organism evidence="1 2">
    <name type="scientific">Ensete ventricosum</name>
    <name type="common">Abyssinian banana</name>
    <name type="synonym">Musa ensete</name>
    <dbReference type="NCBI Taxonomy" id="4639"/>
    <lineage>
        <taxon>Eukaryota</taxon>
        <taxon>Viridiplantae</taxon>
        <taxon>Streptophyta</taxon>
        <taxon>Embryophyta</taxon>
        <taxon>Tracheophyta</taxon>
        <taxon>Spermatophyta</taxon>
        <taxon>Magnoliopsida</taxon>
        <taxon>Liliopsida</taxon>
        <taxon>Zingiberales</taxon>
        <taxon>Musaceae</taxon>
        <taxon>Ensete</taxon>
    </lineage>
</organism>
<evidence type="ECO:0000313" key="2">
    <source>
        <dbReference type="Proteomes" id="UP000287651"/>
    </source>
</evidence>